<keyword evidence="3" id="KW-1185">Reference proteome</keyword>
<dbReference type="Gene3D" id="3.40.50.720">
    <property type="entry name" value="NAD(P)-binding Rossmann-like Domain"/>
    <property type="match status" value="1"/>
</dbReference>
<dbReference type="InterPro" id="IPR002364">
    <property type="entry name" value="Quin_OxRdtase/zeta-crystal_CS"/>
</dbReference>
<reference evidence="2 3" key="1">
    <citation type="submission" date="2016-12" db="EMBL/GenBank/DDBJ databases">
        <title>Genome sequencing and description of Paenibacillus sp. nov. from high altitude lake in the Indian Trans- Himalayas.</title>
        <authorList>
            <person name="Kiran S."/>
            <person name="Swarnkar M.K."/>
            <person name="Rana A."/>
            <person name="Tewari R."/>
            <person name="Gulati A."/>
        </authorList>
    </citation>
    <scope>NUCLEOTIDE SEQUENCE [LARGE SCALE GENOMIC DNA]</scope>
    <source>
        <strain evidence="2 3">IHBB 9951</strain>
    </source>
</reference>
<proteinExistence type="predicted"/>
<dbReference type="SUPFAM" id="SSF50129">
    <property type="entry name" value="GroES-like"/>
    <property type="match status" value="1"/>
</dbReference>
<evidence type="ECO:0000313" key="3">
    <source>
        <dbReference type="Proteomes" id="UP000189059"/>
    </source>
</evidence>
<dbReference type="Gene3D" id="3.90.180.10">
    <property type="entry name" value="Medium-chain alcohol dehydrogenases, catalytic domain"/>
    <property type="match status" value="1"/>
</dbReference>
<dbReference type="CDD" id="cd05289">
    <property type="entry name" value="MDR_like_2"/>
    <property type="match status" value="1"/>
</dbReference>
<dbReference type="InterPro" id="IPR011032">
    <property type="entry name" value="GroES-like_sf"/>
</dbReference>
<dbReference type="PROSITE" id="PS01162">
    <property type="entry name" value="QOR_ZETA_CRYSTAL"/>
    <property type="match status" value="1"/>
</dbReference>
<dbReference type="InterPro" id="IPR036291">
    <property type="entry name" value="NAD(P)-bd_dom_sf"/>
</dbReference>
<dbReference type="RefSeq" id="WP_077566256.1">
    <property type="nucleotide sequence ID" value="NZ_MRVI01000001.1"/>
</dbReference>
<dbReference type="PANTHER" id="PTHR43677">
    <property type="entry name" value="SHORT-CHAIN DEHYDROGENASE/REDUCTASE"/>
    <property type="match status" value="1"/>
</dbReference>
<sequence>MNTHPKTMRAAVIHRFGDPEELIHQEMDVPEIGPRDVLIGVAYAGIGEWDAFERQGGYAEMLNMDPAFPYILGSEGSGIVIARGDKVSSLDLGDQVYAPAFLNPHGGFYAEYAAVDAKYVSRIPDGLTMQEAAVISGVGITALRGLEDVLQLQRGESILIFGASGGVGHIAVQIAKALGARVFAVASGEDGVELMKKLGCDAVVNGRDRDISSIARRFAPSGFDTAMFTAGGETADAAVSCLRKGGRLVFPHGISPELRIPPGIKAAGYNGEPDPEIIARLQRYITQYKLTVHISHVFALKEANWAHAALHQHYVGKICLKVKETASASMD</sequence>
<protein>
    <submittedName>
        <fullName evidence="2">Zinc-binding dehydrogenase</fullName>
    </submittedName>
</protein>
<dbReference type="EMBL" id="MRVI01000001">
    <property type="protein sequence ID" value="OOC61472.1"/>
    <property type="molecule type" value="Genomic_DNA"/>
</dbReference>
<dbReference type="Pfam" id="PF08240">
    <property type="entry name" value="ADH_N"/>
    <property type="match status" value="1"/>
</dbReference>
<dbReference type="InterPro" id="IPR051397">
    <property type="entry name" value="Zn-ADH-like_protein"/>
</dbReference>
<name>A0ABX3JXY7_9BACL</name>
<dbReference type="InterPro" id="IPR013149">
    <property type="entry name" value="ADH-like_C"/>
</dbReference>
<dbReference type="PANTHER" id="PTHR43677:SF4">
    <property type="entry name" value="QUINONE OXIDOREDUCTASE-LIKE PROTEIN 2"/>
    <property type="match status" value="1"/>
</dbReference>
<organism evidence="2 3">
    <name type="scientific">Paenibacillus ihbetae</name>
    <dbReference type="NCBI Taxonomy" id="1870820"/>
    <lineage>
        <taxon>Bacteria</taxon>
        <taxon>Bacillati</taxon>
        <taxon>Bacillota</taxon>
        <taxon>Bacilli</taxon>
        <taxon>Bacillales</taxon>
        <taxon>Paenibacillaceae</taxon>
        <taxon>Paenibacillus</taxon>
    </lineage>
</organism>
<evidence type="ECO:0000313" key="2">
    <source>
        <dbReference type="EMBL" id="OOC61472.1"/>
    </source>
</evidence>
<dbReference type="InterPro" id="IPR020843">
    <property type="entry name" value="ER"/>
</dbReference>
<feature type="domain" description="Enoyl reductase (ER)" evidence="1">
    <location>
        <begin position="17"/>
        <end position="320"/>
    </location>
</feature>
<evidence type="ECO:0000259" key="1">
    <source>
        <dbReference type="SMART" id="SM00829"/>
    </source>
</evidence>
<dbReference type="Pfam" id="PF00107">
    <property type="entry name" value="ADH_zinc_N"/>
    <property type="match status" value="1"/>
</dbReference>
<gene>
    <name evidence="2" type="ORF">BBD40_06015</name>
</gene>
<dbReference type="Proteomes" id="UP000189059">
    <property type="component" value="Unassembled WGS sequence"/>
</dbReference>
<accession>A0ABX3JXY7</accession>
<dbReference type="SMART" id="SM00829">
    <property type="entry name" value="PKS_ER"/>
    <property type="match status" value="1"/>
</dbReference>
<comment type="caution">
    <text evidence="2">The sequence shown here is derived from an EMBL/GenBank/DDBJ whole genome shotgun (WGS) entry which is preliminary data.</text>
</comment>
<dbReference type="SUPFAM" id="SSF51735">
    <property type="entry name" value="NAD(P)-binding Rossmann-fold domains"/>
    <property type="match status" value="1"/>
</dbReference>
<dbReference type="InterPro" id="IPR013154">
    <property type="entry name" value="ADH-like_N"/>
</dbReference>